<keyword evidence="2" id="KW-0812">Transmembrane</keyword>
<feature type="domain" description="YvbJ-like NTF2-like" evidence="6">
    <location>
        <begin position="372"/>
        <end position="492"/>
    </location>
</feature>
<reference evidence="7 8" key="1">
    <citation type="submission" date="2021-01" db="EMBL/GenBank/DDBJ databases">
        <title>Genomic Encyclopedia of Type Strains, Phase IV (KMG-IV): sequencing the most valuable type-strain genomes for metagenomic binning, comparative biology and taxonomic classification.</title>
        <authorList>
            <person name="Goeker M."/>
        </authorList>
    </citation>
    <scope>NUCLEOTIDE SEQUENCE [LARGE SCALE GENOMIC DNA]</scope>
    <source>
        <strain evidence="7 8">DSM 25879</strain>
    </source>
</reference>
<dbReference type="Pfam" id="PF22820">
    <property type="entry name" value="TcaA_3rd_4th"/>
    <property type="match status" value="1"/>
</dbReference>
<evidence type="ECO:0000259" key="3">
    <source>
        <dbReference type="Pfam" id="PF13240"/>
    </source>
</evidence>
<evidence type="ECO:0000259" key="4">
    <source>
        <dbReference type="Pfam" id="PF22813"/>
    </source>
</evidence>
<comment type="caution">
    <text evidence="7">The sequence shown here is derived from an EMBL/GenBank/DDBJ whole genome shotgun (WGS) entry which is preliminary data.</text>
</comment>
<dbReference type="Pfam" id="PF25155">
    <property type="entry name" value="NTF2_YvbJ"/>
    <property type="match status" value="1"/>
</dbReference>
<dbReference type="InterPro" id="IPR056902">
    <property type="entry name" value="NTF2_YvbJ"/>
</dbReference>
<protein>
    <submittedName>
        <fullName evidence="7">Membrane protein YvbJ</fullName>
    </submittedName>
</protein>
<feature type="domain" description="TcaA 4th" evidence="5">
    <location>
        <begin position="265"/>
        <end position="331"/>
    </location>
</feature>
<dbReference type="Proteomes" id="UP000737402">
    <property type="component" value="Unassembled WGS sequence"/>
</dbReference>
<dbReference type="RefSeq" id="WP_204414783.1">
    <property type="nucleotide sequence ID" value="NZ_JAFBED010000003.1"/>
</dbReference>
<dbReference type="PANTHER" id="PTHR40038:SF1">
    <property type="entry name" value="MEMBRANE-ASSOCIATED PROTEIN TCAA"/>
    <property type="match status" value="1"/>
</dbReference>
<evidence type="ECO:0000313" key="8">
    <source>
        <dbReference type="Proteomes" id="UP000737402"/>
    </source>
</evidence>
<dbReference type="Pfam" id="PF22813">
    <property type="entry name" value="TcaA_2nd"/>
    <property type="match status" value="1"/>
</dbReference>
<name>A0ABS2NYZ8_9BACI</name>
<feature type="domain" description="TcaA second" evidence="4">
    <location>
        <begin position="92"/>
        <end position="160"/>
    </location>
</feature>
<keyword evidence="2" id="KW-0472">Membrane</keyword>
<evidence type="ECO:0000256" key="1">
    <source>
        <dbReference type="SAM" id="MobiDB-lite"/>
    </source>
</evidence>
<keyword evidence="8" id="KW-1185">Reference proteome</keyword>
<dbReference type="PANTHER" id="PTHR40038">
    <property type="entry name" value="MEMBRANE-ASSOCIATED PROTEIN TCAA"/>
    <property type="match status" value="1"/>
</dbReference>
<accession>A0ABS2NYZ8</accession>
<feature type="region of interest" description="Disordered" evidence="1">
    <location>
        <begin position="335"/>
        <end position="367"/>
    </location>
</feature>
<feature type="compositionally biased region" description="Basic and acidic residues" evidence="1">
    <location>
        <begin position="43"/>
        <end position="54"/>
    </location>
</feature>
<evidence type="ECO:0000256" key="2">
    <source>
        <dbReference type="SAM" id="Phobius"/>
    </source>
</evidence>
<evidence type="ECO:0000259" key="5">
    <source>
        <dbReference type="Pfam" id="PF22820"/>
    </source>
</evidence>
<feature type="region of interest" description="Disordered" evidence="1">
    <location>
        <begin position="29"/>
        <end position="57"/>
    </location>
</feature>
<dbReference type="Pfam" id="PF13240">
    <property type="entry name" value="Zn_Ribbon_1"/>
    <property type="match status" value="1"/>
</dbReference>
<dbReference type="EMBL" id="JAFBED010000003">
    <property type="protein sequence ID" value="MBM7619618.1"/>
    <property type="molecule type" value="Genomic_DNA"/>
</dbReference>
<gene>
    <name evidence="7" type="ORF">JOC95_001470</name>
</gene>
<dbReference type="InterPro" id="IPR054530">
    <property type="entry name" value="TcaA_4th"/>
</dbReference>
<organism evidence="7 8">
    <name type="scientific">Sutcliffiella tianshenii</name>
    <dbReference type="NCBI Taxonomy" id="1463404"/>
    <lineage>
        <taxon>Bacteria</taxon>
        <taxon>Bacillati</taxon>
        <taxon>Bacillota</taxon>
        <taxon>Bacilli</taxon>
        <taxon>Bacillales</taxon>
        <taxon>Bacillaceae</taxon>
        <taxon>Sutcliffiella</taxon>
    </lineage>
</organism>
<dbReference type="InterPro" id="IPR026870">
    <property type="entry name" value="Zinc_ribbon_dom"/>
</dbReference>
<feature type="transmembrane region" description="Helical" evidence="2">
    <location>
        <begin position="63"/>
        <end position="86"/>
    </location>
</feature>
<dbReference type="InterPro" id="IPR054529">
    <property type="entry name" value="TcaA_2nd"/>
</dbReference>
<evidence type="ECO:0000313" key="7">
    <source>
        <dbReference type="EMBL" id="MBM7619618.1"/>
    </source>
</evidence>
<sequence>MKFCRTCGAEIKPGKLFCNNCGTQLSTTNGDEKPVPTLTRQEASNERPKGNHEKQSRKKPKKIWIGLISILFLLLLAGCGYGYLYVQKESSPVKTVEEFTTALKSQDASSLSKLVKLSGSYESISISNWEKLLQDLHQDQEALDTVFLNIRDQEKAMQKSIPFKGTPFVFELEELEEKKWWVIKQFAVVLRPVSMEIQADELAEVTLNDKMLSPTGEATRTFDSLLPGAYVLKVTKEGAFGEFEKVEHVTIWQSPENPLSLIFNEHYVKILSSKKGADLFVNGKLYGKFTEESMEIGPLSDEQTITLQARYTYPSRDVLTEEVIAAGSDTIEFKIPDEPETVAEKEDEETKEEEAEQDTSPESDTAALRPDVLNAIYDYNTSYIEAITSLDTSVLRSAKGSQLKEATDIVVDLRKRNVYYVGHLVDMTFDGTTFKVEQSGENFKASVSVVETYMSGWKDPKAQSNPALKQKKYYYMYYCEYDSTLGKWFVTGNKELKGLNVGEAVRY</sequence>
<feature type="domain" description="Zinc-ribbon" evidence="3">
    <location>
        <begin position="3"/>
        <end position="25"/>
    </location>
</feature>
<keyword evidence="2" id="KW-1133">Transmembrane helix</keyword>
<proteinExistence type="predicted"/>
<feature type="compositionally biased region" description="Acidic residues" evidence="1">
    <location>
        <begin position="338"/>
        <end position="361"/>
    </location>
</feature>
<evidence type="ECO:0000259" key="6">
    <source>
        <dbReference type="Pfam" id="PF25155"/>
    </source>
</evidence>